<protein>
    <submittedName>
        <fullName evidence="2">Helix-turn-helix transcriptional regulator</fullName>
    </submittedName>
</protein>
<proteinExistence type="predicted"/>
<dbReference type="InterPro" id="IPR010982">
    <property type="entry name" value="Lambda_DNA-bd_dom_sf"/>
</dbReference>
<name>A0A7Y7QGX3_LACRH</name>
<dbReference type="RefSeq" id="WP_176818352.1">
    <property type="nucleotide sequence ID" value="NZ_JABXWP010000016.1"/>
</dbReference>
<dbReference type="Proteomes" id="UP000542889">
    <property type="component" value="Unassembled WGS sequence"/>
</dbReference>
<gene>
    <name evidence="2" type="ORF">HWN39_10505</name>
</gene>
<dbReference type="InterPro" id="IPR001387">
    <property type="entry name" value="Cro/C1-type_HTH"/>
</dbReference>
<dbReference type="EMBL" id="JABXWP010000016">
    <property type="protein sequence ID" value="NVO88909.1"/>
    <property type="molecule type" value="Genomic_DNA"/>
</dbReference>
<comment type="caution">
    <text evidence="2">The sequence shown here is derived from an EMBL/GenBank/DDBJ whole genome shotgun (WGS) entry which is preliminary data.</text>
</comment>
<dbReference type="Pfam" id="PF01381">
    <property type="entry name" value="HTH_3"/>
    <property type="match status" value="1"/>
</dbReference>
<dbReference type="PROSITE" id="PS50943">
    <property type="entry name" value="HTH_CROC1"/>
    <property type="match status" value="1"/>
</dbReference>
<dbReference type="SMART" id="SM00530">
    <property type="entry name" value="HTH_XRE"/>
    <property type="match status" value="1"/>
</dbReference>
<organism evidence="2 3">
    <name type="scientific">Lacticaseibacillus rhamnosus</name>
    <name type="common">Lactobacillus rhamnosus</name>
    <dbReference type="NCBI Taxonomy" id="47715"/>
    <lineage>
        <taxon>Bacteria</taxon>
        <taxon>Bacillati</taxon>
        <taxon>Bacillota</taxon>
        <taxon>Bacilli</taxon>
        <taxon>Lactobacillales</taxon>
        <taxon>Lactobacillaceae</taxon>
        <taxon>Lacticaseibacillus</taxon>
    </lineage>
</organism>
<evidence type="ECO:0000313" key="2">
    <source>
        <dbReference type="EMBL" id="NVO88909.1"/>
    </source>
</evidence>
<dbReference type="GO" id="GO:0003677">
    <property type="term" value="F:DNA binding"/>
    <property type="evidence" value="ECO:0007669"/>
    <property type="project" value="InterPro"/>
</dbReference>
<dbReference type="Gene3D" id="1.10.260.40">
    <property type="entry name" value="lambda repressor-like DNA-binding domains"/>
    <property type="match status" value="1"/>
</dbReference>
<dbReference type="CDD" id="cd00093">
    <property type="entry name" value="HTH_XRE"/>
    <property type="match status" value="1"/>
</dbReference>
<feature type="domain" description="HTH cro/C1-type" evidence="1">
    <location>
        <begin position="7"/>
        <end position="59"/>
    </location>
</feature>
<dbReference type="SUPFAM" id="SSF47413">
    <property type="entry name" value="lambda repressor-like DNA-binding domains"/>
    <property type="match status" value="1"/>
</dbReference>
<sequence length="111" mass="12542">MGLSDRIKKIADEKGLSFAEIERKTGISNGQIRKWNNRSPQIENVQKVADFLNVSVDYLLGKTENRAVAGKPPHVDIADDEVVMSFEGKRIPPEDLKLIRRLLRGGKEDDR</sequence>
<reference evidence="2 3" key="1">
    <citation type="submission" date="2020-06" db="EMBL/GenBank/DDBJ databases">
        <title>Lactobacillus rhamnosus QC,genome.</title>
        <authorList>
            <person name="Yi H."/>
            <person name="Jin M."/>
        </authorList>
    </citation>
    <scope>NUCLEOTIDE SEQUENCE [LARGE SCALE GENOMIC DNA]</scope>
    <source>
        <strain evidence="2 3">QC</strain>
    </source>
</reference>
<evidence type="ECO:0000313" key="3">
    <source>
        <dbReference type="Proteomes" id="UP000542889"/>
    </source>
</evidence>
<dbReference type="AlphaFoldDB" id="A0A7Y7QGX3"/>
<accession>A0A7Y7QGX3</accession>
<evidence type="ECO:0000259" key="1">
    <source>
        <dbReference type="PROSITE" id="PS50943"/>
    </source>
</evidence>